<protein>
    <submittedName>
        <fullName evidence="2">Uncharacterized protein</fullName>
    </submittedName>
</protein>
<keyword evidence="3" id="KW-1185">Reference proteome</keyword>
<dbReference type="EMBL" id="AVOT02000243">
    <property type="protein sequence ID" value="MBW0461928.1"/>
    <property type="molecule type" value="Genomic_DNA"/>
</dbReference>
<sequence>MIPELEIEGPVSSTSSKPAPEMSKDKPKGAQEKQKGPKNHQGKGKGKENCHRPYPQEYRIPELEPSAMGSVLNMARILMEFTAKEQDFSTQKVDEIYFIKSNIEVQLGKFDAKLTKITQYINFLKKNDRVSAELHKSTIDKFDLICNKCDRMESKCQIQDDEMGEASITNINVQLTFLKDHILAIVDNTNKFATHLARSDSERQKLKDKIIAHVDQIHKNYEPSPHIPTHSTPLTGETLCKRKFDPFSRRKCNICKRYSQIRRMANILW</sequence>
<proteinExistence type="predicted"/>
<reference evidence="2" key="1">
    <citation type="submission" date="2021-03" db="EMBL/GenBank/DDBJ databases">
        <title>Draft genome sequence of rust myrtle Austropuccinia psidii MF-1, a brazilian biotype.</title>
        <authorList>
            <person name="Quecine M.C."/>
            <person name="Pachon D.M.R."/>
            <person name="Bonatelli M.L."/>
            <person name="Correr F.H."/>
            <person name="Franceschini L.M."/>
            <person name="Leite T.F."/>
            <person name="Margarido G.R.A."/>
            <person name="Almeida C.A."/>
            <person name="Ferrarezi J.A."/>
            <person name="Labate C.A."/>
        </authorList>
    </citation>
    <scope>NUCLEOTIDE SEQUENCE</scope>
    <source>
        <strain evidence="2">MF-1</strain>
    </source>
</reference>
<evidence type="ECO:0000256" key="1">
    <source>
        <dbReference type="SAM" id="MobiDB-lite"/>
    </source>
</evidence>
<feature type="compositionally biased region" description="Basic and acidic residues" evidence="1">
    <location>
        <begin position="22"/>
        <end position="35"/>
    </location>
</feature>
<comment type="caution">
    <text evidence="2">The sequence shown here is derived from an EMBL/GenBank/DDBJ whole genome shotgun (WGS) entry which is preliminary data.</text>
</comment>
<dbReference type="Proteomes" id="UP000765509">
    <property type="component" value="Unassembled WGS sequence"/>
</dbReference>
<evidence type="ECO:0000313" key="2">
    <source>
        <dbReference type="EMBL" id="MBW0461928.1"/>
    </source>
</evidence>
<dbReference type="AlphaFoldDB" id="A0A9Q3BAX3"/>
<accession>A0A9Q3BAX3</accession>
<evidence type="ECO:0000313" key="3">
    <source>
        <dbReference type="Proteomes" id="UP000765509"/>
    </source>
</evidence>
<organism evidence="2 3">
    <name type="scientific">Austropuccinia psidii MF-1</name>
    <dbReference type="NCBI Taxonomy" id="1389203"/>
    <lineage>
        <taxon>Eukaryota</taxon>
        <taxon>Fungi</taxon>
        <taxon>Dikarya</taxon>
        <taxon>Basidiomycota</taxon>
        <taxon>Pucciniomycotina</taxon>
        <taxon>Pucciniomycetes</taxon>
        <taxon>Pucciniales</taxon>
        <taxon>Sphaerophragmiaceae</taxon>
        <taxon>Austropuccinia</taxon>
    </lineage>
</organism>
<name>A0A9Q3BAX3_9BASI</name>
<feature type="region of interest" description="Disordered" evidence="1">
    <location>
        <begin position="1"/>
        <end position="53"/>
    </location>
</feature>
<gene>
    <name evidence="2" type="ORF">O181_001643</name>
</gene>